<dbReference type="Pfam" id="PF13366">
    <property type="entry name" value="PDDEXK_3"/>
    <property type="match status" value="1"/>
</dbReference>
<evidence type="ECO:0000313" key="2">
    <source>
        <dbReference type="Proteomes" id="UP000010478"/>
    </source>
</evidence>
<dbReference type="KEGG" id="oni:Osc7112_5435"/>
<dbReference type="OrthoDB" id="9806869at2"/>
<name>K9VP19_9CYAN</name>
<dbReference type="NCBIfam" id="TIGR04256">
    <property type="entry name" value="GxxExxY"/>
    <property type="match status" value="1"/>
</dbReference>
<dbReference type="RefSeq" id="WP_015178878.1">
    <property type="nucleotide sequence ID" value="NC_019729.1"/>
</dbReference>
<dbReference type="Proteomes" id="UP000010478">
    <property type="component" value="Chromosome"/>
</dbReference>
<evidence type="ECO:0000313" key="1">
    <source>
        <dbReference type="EMBL" id="AFZ09671.1"/>
    </source>
</evidence>
<dbReference type="HOGENOM" id="CLU_134960_0_1_3"/>
<proteinExistence type="predicted"/>
<evidence type="ECO:0008006" key="3">
    <source>
        <dbReference type="Google" id="ProtNLM"/>
    </source>
</evidence>
<dbReference type="EMBL" id="CP003614">
    <property type="protein sequence ID" value="AFZ09671.1"/>
    <property type="molecule type" value="Genomic_DNA"/>
</dbReference>
<dbReference type="InterPro" id="IPR026350">
    <property type="entry name" value="GxxExxY"/>
</dbReference>
<keyword evidence="2" id="KW-1185">Reference proteome</keyword>
<dbReference type="STRING" id="179408.Osc7112_5435"/>
<reference evidence="1 2" key="1">
    <citation type="submission" date="2012-05" db="EMBL/GenBank/DDBJ databases">
        <title>Finished chromosome of genome of Oscillatoria sp. PCC 7112.</title>
        <authorList>
            <consortium name="US DOE Joint Genome Institute"/>
            <person name="Gugger M."/>
            <person name="Coursin T."/>
            <person name="Rippka R."/>
            <person name="Tandeau De Marsac N."/>
            <person name="Huntemann M."/>
            <person name="Wei C.-L."/>
            <person name="Han J."/>
            <person name="Detter J.C."/>
            <person name="Han C."/>
            <person name="Tapia R."/>
            <person name="Davenport K."/>
            <person name="Daligault H."/>
            <person name="Erkkila T."/>
            <person name="Gu W."/>
            <person name="Munk A.C.C."/>
            <person name="Teshima H."/>
            <person name="Xu Y."/>
            <person name="Chain P."/>
            <person name="Chen A."/>
            <person name="Krypides N."/>
            <person name="Mavromatis K."/>
            <person name="Markowitz V."/>
            <person name="Szeto E."/>
            <person name="Ivanova N."/>
            <person name="Mikhailova N."/>
            <person name="Ovchinnikova G."/>
            <person name="Pagani I."/>
            <person name="Pati A."/>
            <person name="Goodwin L."/>
            <person name="Peters L."/>
            <person name="Pitluck S."/>
            <person name="Woyke T."/>
            <person name="Kerfeld C."/>
        </authorList>
    </citation>
    <scope>NUCLEOTIDE SEQUENCE [LARGE SCALE GENOMIC DNA]</scope>
    <source>
        <strain evidence="1 2">PCC 7112</strain>
    </source>
</reference>
<sequence>MGEKIHAPHEDLTYRIIGAGMAVHRQLGPGYKEAIYQEKLEQQLTKEGIAFEPQKNLPVYYNGQLLGLYIPDFIIENKVILEIKAFATLHNKYLGQVITYLNHTALPIGLLMNFGDRRLLSRRVFPSPQATEFRDNHQWIFVPDWLQAQKRSQEETPF</sequence>
<dbReference type="AlphaFoldDB" id="K9VP19"/>
<organism evidence="1 2">
    <name type="scientific">Phormidium nigroviride PCC 7112</name>
    <dbReference type="NCBI Taxonomy" id="179408"/>
    <lineage>
        <taxon>Bacteria</taxon>
        <taxon>Bacillati</taxon>
        <taxon>Cyanobacteriota</taxon>
        <taxon>Cyanophyceae</taxon>
        <taxon>Oscillatoriophycideae</taxon>
        <taxon>Oscillatoriales</taxon>
        <taxon>Oscillatoriaceae</taxon>
        <taxon>Phormidium</taxon>
    </lineage>
</organism>
<accession>K9VP19</accession>
<gene>
    <name evidence="1" type="ORF">Osc7112_5435</name>
</gene>
<protein>
    <recommendedName>
        <fullName evidence="3">GxxExxY protein</fullName>
    </recommendedName>
</protein>
<dbReference type="eggNOG" id="COG0614">
    <property type="taxonomic scope" value="Bacteria"/>
</dbReference>